<organism evidence="15 16">
    <name type="scientific">Halococcus hamelinensis 100A6</name>
    <dbReference type="NCBI Taxonomy" id="1132509"/>
    <lineage>
        <taxon>Archaea</taxon>
        <taxon>Methanobacteriati</taxon>
        <taxon>Methanobacteriota</taxon>
        <taxon>Stenosarchaea group</taxon>
        <taxon>Halobacteria</taxon>
        <taxon>Halobacteriales</taxon>
        <taxon>Halococcaceae</taxon>
        <taxon>Halococcus</taxon>
    </lineage>
</organism>
<evidence type="ECO:0000256" key="2">
    <source>
        <dbReference type="ARBA" id="ARBA00022448"/>
    </source>
</evidence>
<evidence type="ECO:0000256" key="10">
    <source>
        <dbReference type="ARBA" id="ARBA00053454"/>
    </source>
</evidence>
<dbReference type="CDD" id="cd03301">
    <property type="entry name" value="ABC_MalK_N"/>
    <property type="match status" value="1"/>
</dbReference>
<dbReference type="Pfam" id="PF00005">
    <property type="entry name" value="ABC_tran"/>
    <property type="match status" value="1"/>
</dbReference>
<dbReference type="Gene3D" id="3.40.50.300">
    <property type="entry name" value="P-loop containing nucleotide triphosphate hydrolases"/>
    <property type="match status" value="1"/>
</dbReference>
<evidence type="ECO:0000256" key="1">
    <source>
        <dbReference type="ARBA" id="ARBA00004202"/>
    </source>
</evidence>
<dbReference type="InterPro" id="IPR047641">
    <property type="entry name" value="ABC_transpr_MalK/UgpC-like"/>
</dbReference>
<keyword evidence="6" id="KW-1278">Translocase</keyword>
<dbReference type="RefSeq" id="WP_007696038.1">
    <property type="nucleotide sequence ID" value="NZ_AJRK01000023.1"/>
</dbReference>
<accession>M0LQX4</accession>
<dbReference type="InterPro" id="IPR017871">
    <property type="entry name" value="ABC_transporter-like_CS"/>
</dbReference>
<comment type="catalytic activity">
    <reaction evidence="9">
        <text>L-arabinose(out) + ATP + H2O = L-arabinose(in) + ADP + phosphate + H(+)</text>
        <dbReference type="Rhea" id="RHEA:30007"/>
        <dbReference type="ChEBI" id="CHEBI:15377"/>
        <dbReference type="ChEBI" id="CHEBI:15378"/>
        <dbReference type="ChEBI" id="CHEBI:17535"/>
        <dbReference type="ChEBI" id="CHEBI:30616"/>
        <dbReference type="ChEBI" id="CHEBI:43474"/>
        <dbReference type="ChEBI" id="CHEBI:456216"/>
        <dbReference type="EC" id="7.5.2.13"/>
    </reaction>
    <physiologicalReaction direction="left-to-right" evidence="9">
        <dbReference type="Rhea" id="RHEA:30008"/>
    </physiologicalReaction>
</comment>
<dbReference type="SMART" id="SM00382">
    <property type="entry name" value="AAA"/>
    <property type="match status" value="1"/>
</dbReference>
<dbReference type="InterPro" id="IPR040582">
    <property type="entry name" value="OB_MalK-like"/>
</dbReference>
<dbReference type="InterPro" id="IPR008995">
    <property type="entry name" value="Mo/tungstate-bd_C_term_dom"/>
</dbReference>
<dbReference type="InterPro" id="IPR015855">
    <property type="entry name" value="ABC_transpr_MalK-like"/>
</dbReference>
<comment type="subunit">
    <text evidence="12">The complex is composed of two ATP-binding proteins (XacJ and XacK), two transmembrane proteins (XacH and XacI) and a solute-binding protein (XacG).</text>
</comment>
<keyword evidence="3" id="KW-1003">Cell membrane</keyword>
<evidence type="ECO:0000256" key="9">
    <source>
        <dbReference type="ARBA" id="ARBA00051890"/>
    </source>
</evidence>
<evidence type="ECO:0000256" key="3">
    <source>
        <dbReference type="ARBA" id="ARBA00022475"/>
    </source>
</evidence>
<evidence type="ECO:0000256" key="6">
    <source>
        <dbReference type="ARBA" id="ARBA00022967"/>
    </source>
</evidence>
<reference evidence="15 16" key="1">
    <citation type="journal article" date="2014" name="PLoS Genet.">
        <title>Phylogenetically driven sequencing of extremely halophilic archaea reveals strategies for static and dynamic osmo-response.</title>
        <authorList>
            <person name="Becker E.A."/>
            <person name="Seitzer P.M."/>
            <person name="Tritt A."/>
            <person name="Larsen D."/>
            <person name="Krusor M."/>
            <person name="Yao A.I."/>
            <person name="Wu D."/>
            <person name="Madern D."/>
            <person name="Eisen J.A."/>
            <person name="Darling A.E."/>
            <person name="Facciotti M.T."/>
        </authorList>
    </citation>
    <scope>NUCLEOTIDE SEQUENCE [LARGE SCALE GENOMIC DNA]</scope>
    <source>
        <strain evidence="15 16">100A6</strain>
    </source>
</reference>
<keyword evidence="5 15" id="KW-0067">ATP-binding</keyword>
<dbReference type="GO" id="GO:0016887">
    <property type="term" value="F:ATP hydrolysis activity"/>
    <property type="evidence" value="ECO:0007669"/>
    <property type="project" value="InterPro"/>
</dbReference>
<dbReference type="SUPFAM" id="SSF50331">
    <property type="entry name" value="MOP-like"/>
    <property type="match status" value="1"/>
</dbReference>
<dbReference type="PANTHER" id="PTHR43875:SF15">
    <property type="entry name" value="TREHALOSE IMPORT ATP-BINDING PROTEIN SUGC"/>
    <property type="match status" value="1"/>
</dbReference>
<dbReference type="SUPFAM" id="SSF52540">
    <property type="entry name" value="P-loop containing nucleoside triphosphate hydrolases"/>
    <property type="match status" value="1"/>
</dbReference>
<protein>
    <recommendedName>
        <fullName evidence="13">ABC-type D-xylose/L-arabinose transporter</fullName>
        <ecNumber evidence="13">7.5.2.13</ecNumber>
    </recommendedName>
</protein>
<dbReference type="Pfam" id="PF17912">
    <property type="entry name" value="OB_MalK"/>
    <property type="match status" value="1"/>
</dbReference>
<dbReference type="GO" id="GO:0140359">
    <property type="term" value="F:ABC-type transporter activity"/>
    <property type="evidence" value="ECO:0007669"/>
    <property type="project" value="InterPro"/>
</dbReference>
<sequence>MARIELNGITKTFAEGSDEIVAVDDVDLTIENDEFLIMVGPSGSGKSTLLRMIAGLERQTEGEITIDGEPIGDLEPGERNIAMVFQNYALYPNMSVRGNMSFGLKMSTDLSDDEIDGRVEDAAQTMNIGHMLDSDPSQLSGGEKQRVAIGRATVRDPNAFLMDEPLSNLDAKLRAEMRTEIKRLQRELGVTTVYVTHNQTEAMTMGDRLAILNDGKLQQVGTPLECFYRPANTFVAGFVGSPSMNFFEVTLDGDRLTADSISYDVDPDATEGIDDGTELLFGVRPEDIELREEADSPDDFECVVDVVEPMGSRKYVYFTRPEDENGSDETFVAEVDGQLPVESSETWFVHVPKDTFYLFDRGSGEAVHHRRLLERTERELLSKIEGRNAETADT</sequence>
<gene>
    <name evidence="15" type="ORF">C447_16997</name>
</gene>
<dbReference type="Gene3D" id="2.40.50.100">
    <property type="match status" value="1"/>
</dbReference>
<keyword evidence="4" id="KW-0547">Nucleotide-binding</keyword>
<evidence type="ECO:0000313" key="15">
    <source>
        <dbReference type="EMBL" id="EMA35488.1"/>
    </source>
</evidence>
<evidence type="ECO:0000256" key="8">
    <source>
        <dbReference type="ARBA" id="ARBA00050355"/>
    </source>
</evidence>
<evidence type="ECO:0000256" key="12">
    <source>
        <dbReference type="ARBA" id="ARBA00065962"/>
    </source>
</evidence>
<dbReference type="EMBL" id="AOMB01000044">
    <property type="protein sequence ID" value="EMA35488.1"/>
    <property type="molecule type" value="Genomic_DNA"/>
</dbReference>
<comment type="subcellular location">
    <subcellularLocation>
        <location evidence="1">Cell membrane</location>
        <topology evidence="1">Peripheral membrane protein</topology>
    </subcellularLocation>
</comment>
<keyword evidence="2" id="KW-0813">Transport</keyword>
<dbReference type="GO" id="GO:0008643">
    <property type="term" value="P:carbohydrate transport"/>
    <property type="evidence" value="ECO:0007669"/>
    <property type="project" value="InterPro"/>
</dbReference>
<feature type="domain" description="ABC transporter" evidence="14">
    <location>
        <begin position="4"/>
        <end position="239"/>
    </location>
</feature>
<dbReference type="InterPro" id="IPR003593">
    <property type="entry name" value="AAA+_ATPase"/>
</dbReference>
<name>M0LQX4_9EURY</name>
<comment type="similarity">
    <text evidence="11">Belongs to the ABC transporter superfamily. Carbohydrate uptake transporter-1 (CUT1) (TC 3.A.1.1) family.</text>
</comment>
<keyword evidence="7" id="KW-0472">Membrane</keyword>
<comment type="caution">
    <text evidence="15">The sequence shown here is derived from an EMBL/GenBank/DDBJ whole genome shotgun (WGS) entry which is preliminary data.</text>
</comment>
<dbReference type="InterPro" id="IPR012340">
    <property type="entry name" value="NA-bd_OB-fold"/>
</dbReference>
<evidence type="ECO:0000256" key="11">
    <source>
        <dbReference type="ARBA" id="ARBA00061029"/>
    </source>
</evidence>
<evidence type="ECO:0000256" key="4">
    <source>
        <dbReference type="ARBA" id="ARBA00022741"/>
    </source>
</evidence>
<dbReference type="eggNOG" id="arCOG00175">
    <property type="taxonomic scope" value="Archaea"/>
</dbReference>
<keyword evidence="16" id="KW-1185">Reference proteome</keyword>
<dbReference type="GO" id="GO:0005524">
    <property type="term" value="F:ATP binding"/>
    <property type="evidence" value="ECO:0007669"/>
    <property type="project" value="UniProtKB-KW"/>
</dbReference>
<dbReference type="FunFam" id="3.40.50.300:FF:000042">
    <property type="entry name" value="Maltose/maltodextrin ABC transporter, ATP-binding protein"/>
    <property type="match status" value="1"/>
</dbReference>
<evidence type="ECO:0000256" key="5">
    <source>
        <dbReference type="ARBA" id="ARBA00022840"/>
    </source>
</evidence>
<dbReference type="GO" id="GO:0055052">
    <property type="term" value="C:ATP-binding cassette (ABC) transporter complex, substrate-binding subunit-containing"/>
    <property type="evidence" value="ECO:0007669"/>
    <property type="project" value="TreeGrafter"/>
</dbReference>
<proteinExistence type="inferred from homology"/>
<dbReference type="PATRIC" id="fig|1132509.6.peg.3938"/>
<dbReference type="OrthoDB" id="18368at2157"/>
<dbReference type="Proteomes" id="UP000011566">
    <property type="component" value="Unassembled WGS sequence"/>
</dbReference>
<dbReference type="PROSITE" id="PS50893">
    <property type="entry name" value="ABC_TRANSPORTER_2"/>
    <property type="match status" value="1"/>
</dbReference>
<dbReference type="PANTHER" id="PTHR43875">
    <property type="entry name" value="MALTODEXTRIN IMPORT ATP-BINDING PROTEIN MSMX"/>
    <property type="match status" value="1"/>
</dbReference>
<comment type="catalytic activity">
    <reaction evidence="8">
        <text>D-xylose(out) + ATP + H2O = D-xylose(in) + ADP + phosphate + H(+)</text>
        <dbReference type="Rhea" id="RHEA:29899"/>
        <dbReference type="ChEBI" id="CHEBI:15377"/>
        <dbReference type="ChEBI" id="CHEBI:15378"/>
        <dbReference type="ChEBI" id="CHEBI:30616"/>
        <dbReference type="ChEBI" id="CHEBI:43474"/>
        <dbReference type="ChEBI" id="CHEBI:53455"/>
        <dbReference type="ChEBI" id="CHEBI:456216"/>
        <dbReference type="EC" id="7.5.2.13"/>
    </reaction>
    <physiologicalReaction direction="left-to-right" evidence="8">
        <dbReference type="Rhea" id="RHEA:29900"/>
    </physiologicalReaction>
</comment>
<dbReference type="InterPro" id="IPR027417">
    <property type="entry name" value="P-loop_NTPase"/>
</dbReference>
<dbReference type="Gene3D" id="2.40.50.140">
    <property type="entry name" value="Nucleic acid-binding proteins"/>
    <property type="match status" value="1"/>
</dbReference>
<evidence type="ECO:0000259" key="14">
    <source>
        <dbReference type="PROSITE" id="PS50893"/>
    </source>
</evidence>
<dbReference type="AlphaFoldDB" id="M0LQX4"/>
<dbReference type="EC" id="7.5.2.13" evidence="13"/>
<evidence type="ECO:0000256" key="13">
    <source>
        <dbReference type="ARBA" id="ARBA00066315"/>
    </source>
</evidence>
<dbReference type="InterPro" id="IPR003439">
    <property type="entry name" value="ABC_transporter-like_ATP-bd"/>
</dbReference>
<evidence type="ECO:0000256" key="7">
    <source>
        <dbReference type="ARBA" id="ARBA00023136"/>
    </source>
</evidence>
<evidence type="ECO:0000313" key="16">
    <source>
        <dbReference type="Proteomes" id="UP000011566"/>
    </source>
</evidence>
<comment type="function">
    <text evidence="10">Part of the ABC transporter complex XacGHIJK involved in the uptake of xylose and arabinose. Responsible for energy coupling to the transport system.</text>
</comment>
<dbReference type="PROSITE" id="PS00211">
    <property type="entry name" value="ABC_TRANSPORTER_1"/>
    <property type="match status" value="1"/>
</dbReference>